<dbReference type="KEGG" id="pmar:B0X71_13825"/>
<reference evidence="3 4" key="1">
    <citation type="submission" date="2017-02" db="EMBL/GenBank/DDBJ databases">
        <title>The complete genomic sequence of a novel cold adapted crude oil-degrading bacterium Planococcus qaidamina Y42.</title>
        <authorList>
            <person name="Yang R."/>
        </authorList>
    </citation>
    <scope>NUCLEOTIDE SEQUENCE [LARGE SCALE GENOMIC DNA]</scope>
    <source>
        <strain evidence="3 4">Y42</strain>
    </source>
</reference>
<dbReference type="InterPro" id="IPR050563">
    <property type="entry name" value="4-hydroxybenzoyl-CoA_TE"/>
</dbReference>
<evidence type="ECO:0000256" key="1">
    <source>
        <dbReference type="ARBA" id="ARBA00005953"/>
    </source>
</evidence>
<protein>
    <submittedName>
        <fullName evidence="3">Thioesterase</fullName>
    </submittedName>
</protein>
<dbReference type="SUPFAM" id="SSF54637">
    <property type="entry name" value="Thioesterase/thiol ester dehydrase-isomerase"/>
    <property type="match status" value="1"/>
</dbReference>
<evidence type="ECO:0000313" key="3">
    <source>
        <dbReference type="EMBL" id="AQQ54073.1"/>
    </source>
</evidence>
<comment type="similarity">
    <text evidence="1">Belongs to the 4-hydroxybenzoyl-CoA thioesterase family.</text>
</comment>
<dbReference type="Pfam" id="PF13279">
    <property type="entry name" value="4HBT_2"/>
    <property type="match status" value="1"/>
</dbReference>
<dbReference type="RefSeq" id="WP_077589966.1">
    <property type="nucleotide sequence ID" value="NZ_CP019640.1"/>
</dbReference>
<dbReference type="EMBL" id="CP019640">
    <property type="protein sequence ID" value="AQQ54073.1"/>
    <property type="molecule type" value="Genomic_DNA"/>
</dbReference>
<sequence>MKQLPETTIYVRFCETDAGGHVSNTSYFFYMEEARSKFFEAIGFRGRGSRENMRFIMAATGCNFIAQAYSSQLLTVTTSVDRIGTKSFSLRHEIRDTETGTPIASGHATAVCFDFINQVSQPVPDTLRGMLEEFLVPA</sequence>
<dbReference type="GO" id="GO:0047617">
    <property type="term" value="F:fatty acyl-CoA hydrolase activity"/>
    <property type="evidence" value="ECO:0007669"/>
    <property type="project" value="TreeGrafter"/>
</dbReference>
<dbReference type="CDD" id="cd00586">
    <property type="entry name" value="4HBT"/>
    <property type="match status" value="1"/>
</dbReference>
<dbReference type="PANTHER" id="PTHR31793:SF27">
    <property type="entry name" value="NOVEL THIOESTERASE SUPERFAMILY DOMAIN AND SAPOSIN A-TYPE DOMAIN CONTAINING PROTEIN (0610012H03RIK)"/>
    <property type="match status" value="1"/>
</dbReference>
<evidence type="ECO:0000256" key="2">
    <source>
        <dbReference type="ARBA" id="ARBA00022801"/>
    </source>
</evidence>
<gene>
    <name evidence="3" type="ORF">B0X71_13825</name>
</gene>
<accession>A0A1Q2L0X9</accession>
<proteinExistence type="inferred from homology"/>
<dbReference type="AlphaFoldDB" id="A0A1Q2L0X9"/>
<dbReference type="PANTHER" id="PTHR31793">
    <property type="entry name" value="4-HYDROXYBENZOYL-COA THIOESTERASE FAMILY MEMBER"/>
    <property type="match status" value="1"/>
</dbReference>
<keyword evidence="2" id="KW-0378">Hydrolase</keyword>
<name>A0A1Q2L0X9_9BACL</name>
<dbReference type="Proteomes" id="UP000188184">
    <property type="component" value="Chromosome"/>
</dbReference>
<dbReference type="OrthoDB" id="9799036at2"/>
<organism evidence="3 4">
    <name type="scientific">Planococcus lenghuensis</name>
    <dbReference type="NCBI Taxonomy" id="2213202"/>
    <lineage>
        <taxon>Bacteria</taxon>
        <taxon>Bacillati</taxon>
        <taxon>Bacillota</taxon>
        <taxon>Bacilli</taxon>
        <taxon>Bacillales</taxon>
        <taxon>Caryophanaceae</taxon>
        <taxon>Planococcus</taxon>
    </lineage>
</organism>
<dbReference type="InterPro" id="IPR029069">
    <property type="entry name" value="HotDog_dom_sf"/>
</dbReference>
<dbReference type="Gene3D" id="3.10.129.10">
    <property type="entry name" value="Hotdog Thioesterase"/>
    <property type="match status" value="1"/>
</dbReference>
<evidence type="ECO:0000313" key="4">
    <source>
        <dbReference type="Proteomes" id="UP000188184"/>
    </source>
</evidence>
<keyword evidence="4" id="KW-1185">Reference proteome</keyword>